<accession>M6U3S1</accession>
<evidence type="ECO:0000313" key="1">
    <source>
        <dbReference type="EMBL" id="EMO39687.1"/>
    </source>
</evidence>
<name>M6U3S1_9LEPT</name>
<evidence type="ECO:0000313" key="2">
    <source>
        <dbReference type="Proteomes" id="UP000012153"/>
    </source>
</evidence>
<dbReference type="AlphaFoldDB" id="M6U3S1"/>
<comment type="caution">
    <text evidence="1">The sequence shown here is derived from an EMBL/GenBank/DDBJ whole genome shotgun (WGS) entry which is preliminary data.</text>
</comment>
<protein>
    <submittedName>
        <fullName evidence="1">Uncharacterized protein</fullName>
    </submittedName>
</protein>
<dbReference type="Proteomes" id="UP000012153">
    <property type="component" value="Unassembled WGS sequence"/>
</dbReference>
<organism evidence="1 2">
    <name type="scientific">Leptospira noguchii serovar Autumnalis str. ZUN142</name>
    <dbReference type="NCBI Taxonomy" id="1085540"/>
    <lineage>
        <taxon>Bacteria</taxon>
        <taxon>Pseudomonadati</taxon>
        <taxon>Spirochaetota</taxon>
        <taxon>Spirochaetia</taxon>
        <taxon>Leptospirales</taxon>
        <taxon>Leptospiraceae</taxon>
        <taxon>Leptospira</taxon>
    </lineage>
</organism>
<dbReference type="EMBL" id="AHOP02000050">
    <property type="protein sequence ID" value="EMO39687.1"/>
    <property type="molecule type" value="Genomic_DNA"/>
</dbReference>
<gene>
    <name evidence="1" type="ORF">LEP1GSC186_3734</name>
</gene>
<sequence length="44" mass="5482">MEFLHFQNFSVKLRFTRGVPTDFVFCNKIDFYKTSFLRTYVFKY</sequence>
<proteinExistence type="predicted"/>
<reference evidence="1 2" key="1">
    <citation type="submission" date="2013-01" db="EMBL/GenBank/DDBJ databases">
        <authorList>
            <person name="Harkins D.M."/>
            <person name="Durkin A.S."/>
            <person name="Brinkac L.M."/>
            <person name="Haft D.H."/>
            <person name="Selengut J.D."/>
            <person name="Sanka R."/>
            <person name="DePew J."/>
            <person name="Purushe J."/>
            <person name="Matthias M.A."/>
            <person name="Vinetz J.M."/>
            <person name="Sutton G.G."/>
            <person name="Nierman W.C."/>
            <person name="Fouts D.E."/>
        </authorList>
    </citation>
    <scope>NUCLEOTIDE SEQUENCE [LARGE SCALE GENOMIC DNA]</scope>
    <source>
        <strain evidence="1 2">ZUN142</strain>
    </source>
</reference>